<sequence length="137" mass="15953">MKFFLEGETSEPTARCATSPNQNIPLHFIHPITPPSSSNWLLHVLFIQFFPKTTRFLNFAYLQSFPFPPHHLILDFFVLHTTQSCQAIHKKEKSAFSYANLSFFFMLSQHRPSFSKFPRNDHIVLLHATITLAIFPF</sequence>
<dbReference type="Proteomes" id="UP000053237">
    <property type="component" value="Unassembled WGS sequence"/>
</dbReference>
<evidence type="ECO:0000313" key="2">
    <source>
        <dbReference type="Proteomes" id="UP000053237"/>
    </source>
</evidence>
<organism evidence="1 2">
    <name type="scientific">Albugo candida</name>
    <dbReference type="NCBI Taxonomy" id="65357"/>
    <lineage>
        <taxon>Eukaryota</taxon>
        <taxon>Sar</taxon>
        <taxon>Stramenopiles</taxon>
        <taxon>Oomycota</taxon>
        <taxon>Peronosporomycetes</taxon>
        <taxon>Albuginales</taxon>
        <taxon>Albuginaceae</taxon>
        <taxon>Albugo</taxon>
    </lineage>
</organism>
<dbReference type="InParanoid" id="A0A024FU05"/>
<keyword evidence="2" id="KW-1185">Reference proteome</keyword>
<accession>A0A024FU05</accession>
<gene>
    <name evidence="1" type="ORF">BN9_109750</name>
</gene>
<protein>
    <submittedName>
        <fullName evidence="1">Uncharacterized protein</fullName>
    </submittedName>
</protein>
<proteinExistence type="predicted"/>
<name>A0A024FU05_9STRA</name>
<comment type="caution">
    <text evidence="1">The sequence shown here is derived from an EMBL/GenBank/DDBJ whole genome shotgun (WGS) entry which is preliminary data.</text>
</comment>
<evidence type="ECO:0000313" key="1">
    <source>
        <dbReference type="EMBL" id="CCI10605.1"/>
    </source>
</evidence>
<reference evidence="1 2" key="1">
    <citation type="submission" date="2012-05" db="EMBL/GenBank/DDBJ databases">
        <title>Recombination and specialization in a pathogen metapopulation.</title>
        <authorList>
            <person name="Gardiner A."/>
            <person name="Kemen E."/>
            <person name="Schultz-Larsen T."/>
            <person name="MacLean D."/>
            <person name="Van Oosterhout C."/>
            <person name="Jones J.D.G."/>
        </authorList>
    </citation>
    <scope>NUCLEOTIDE SEQUENCE [LARGE SCALE GENOMIC DNA]</scope>
    <source>
        <strain evidence="1 2">Ac Nc2</strain>
    </source>
</reference>
<dbReference type="EMBL" id="CAIX01000317">
    <property type="protein sequence ID" value="CCI10605.1"/>
    <property type="molecule type" value="Genomic_DNA"/>
</dbReference>
<dbReference type="AlphaFoldDB" id="A0A024FU05"/>